<keyword evidence="2" id="KW-1185">Reference proteome</keyword>
<dbReference type="RefSeq" id="WP_272180261.1">
    <property type="nucleotide sequence ID" value="NZ_JAQOMS010000002.1"/>
</dbReference>
<name>A0ABT5FAX5_9GAMM</name>
<gene>
    <name evidence="1" type="ORF">PN838_07745</name>
</gene>
<dbReference type="EMBL" id="JAQOMS010000002">
    <property type="protein sequence ID" value="MDC2888675.1"/>
    <property type="molecule type" value="Genomic_DNA"/>
</dbReference>
<comment type="caution">
    <text evidence="1">The sequence shown here is derived from an EMBL/GenBank/DDBJ whole genome shotgun (WGS) entry which is preliminary data.</text>
</comment>
<reference evidence="1 2" key="1">
    <citation type="submission" date="2023-01" db="EMBL/GenBank/DDBJ databases">
        <title>Psychrosphaera sp. nov., isolated from marine algae.</title>
        <authorList>
            <person name="Bayburt H."/>
            <person name="Choi B.J."/>
            <person name="Kim J.M."/>
            <person name="Choi D.G."/>
            <person name="Jeon C.O."/>
        </authorList>
    </citation>
    <scope>NUCLEOTIDE SEQUENCE [LARGE SCALE GENOMIC DNA]</scope>
    <source>
        <strain evidence="1 2">G1-22</strain>
    </source>
</reference>
<proteinExistence type="predicted"/>
<accession>A0ABT5FAX5</accession>
<protein>
    <submittedName>
        <fullName evidence="1">Uncharacterized protein</fullName>
    </submittedName>
</protein>
<sequence>MVRNRFHPPKSPQDGVKIYGGQDEYTIDDFGNPNIPKYYSVFSYDGVPLYSSPACIYFSANQAVPVIELDPDDWEPQHDEYFQSLDNT</sequence>
<evidence type="ECO:0000313" key="1">
    <source>
        <dbReference type="EMBL" id="MDC2888675.1"/>
    </source>
</evidence>
<dbReference type="Proteomes" id="UP001528411">
    <property type="component" value="Unassembled WGS sequence"/>
</dbReference>
<organism evidence="1 2">
    <name type="scientific">Psychrosphaera algicola</name>
    <dbReference type="NCBI Taxonomy" id="3023714"/>
    <lineage>
        <taxon>Bacteria</taxon>
        <taxon>Pseudomonadati</taxon>
        <taxon>Pseudomonadota</taxon>
        <taxon>Gammaproteobacteria</taxon>
        <taxon>Alteromonadales</taxon>
        <taxon>Pseudoalteromonadaceae</taxon>
        <taxon>Psychrosphaera</taxon>
    </lineage>
</organism>
<evidence type="ECO:0000313" key="2">
    <source>
        <dbReference type="Proteomes" id="UP001528411"/>
    </source>
</evidence>